<name>A0ABV6VN85_9ACTN</name>
<sequence length="667" mass="72254">MQANNNHNSVVAQGGGNVTVHLHQRRLLPARPIDDFYLQAARLAWAKVAPDGTAITVPARIRDLIAVQGHGLAVVSGAAGTGRTAAAVKALAMIAEERHRADPDKEMHLEQLVPDWDPPDTELLPLQENFGYVLDVSPEISGWHRRSALAKDLVDHGKKLAGMRSCLILIVDKDGWPAAGEPADFLVRAARPSPRLLCRAHLSVLYRRSDLAQRLDPATDAAPGQVGLAHLVKEGMHPSDAAELARLLGVTDRSESSVAIAVGTFNQWLGRIKEVFDDTRDNPDDRALLLAAVFLEGCSPSQVQRAARILLDETPETDVRRVLSGMDLASRLQSVGAEVVDGVVTFRHLPGFGPAVLRHVWTQLSDVQSHLTRWIGKITAHGSVGADCREQIADLLAGLAISQNDTSILPSHQSVARSDLAPLARGPVAARMLATAAQQPVFGAKVREQLRDRWAMSEDCSVAEVAALVCQEPFAKQYPKQALVRLRWVLDRHQNDSAVQEAERALLKMAADSALLPDVWSSVVNWTNVSGFRAGRRAFLSLVDPKAAPGVLRVLITDAEQDPRVVDELITAWSRVLSDPELEDQCEKVLAAWAQAVADGYVASETVVNVLHQVVTDHLFTGPMSSFLMGKEGVGYPPAVIAMRHRILERQGFAPADTSGTSEGAQP</sequence>
<protein>
    <submittedName>
        <fullName evidence="1">Uncharacterized protein</fullName>
    </submittedName>
</protein>
<dbReference type="EMBL" id="JBHFAB010000001">
    <property type="protein sequence ID" value="MFC1415041.1"/>
    <property type="molecule type" value="Genomic_DNA"/>
</dbReference>
<evidence type="ECO:0000313" key="1">
    <source>
        <dbReference type="EMBL" id="MFC1415041.1"/>
    </source>
</evidence>
<dbReference type="Proteomes" id="UP001592531">
    <property type="component" value="Unassembled WGS sequence"/>
</dbReference>
<comment type="caution">
    <text evidence="1">The sequence shown here is derived from an EMBL/GenBank/DDBJ whole genome shotgun (WGS) entry which is preliminary data.</text>
</comment>
<keyword evidence="2" id="KW-1185">Reference proteome</keyword>
<dbReference type="RefSeq" id="WP_380530072.1">
    <property type="nucleotide sequence ID" value="NZ_JBHFAB010000001.1"/>
</dbReference>
<reference evidence="1 2" key="1">
    <citation type="submission" date="2024-09" db="EMBL/GenBank/DDBJ databases">
        <authorList>
            <person name="Lee S.D."/>
        </authorList>
    </citation>
    <scope>NUCLEOTIDE SEQUENCE [LARGE SCALE GENOMIC DNA]</scope>
    <source>
        <strain evidence="1 2">N8-3</strain>
    </source>
</reference>
<organism evidence="1 2">
    <name type="scientific">Streptacidiphilus cavernicola</name>
    <dbReference type="NCBI Taxonomy" id="3342716"/>
    <lineage>
        <taxon>Bacteria</taxon>
        <taxon>Bacillati</taxon>
        <taxon>Actinomycetota</taxon>
        <taxon>Actinomycetes</taxon>
        <taxon>Kitasatosporales</taxon>
        <taxon>Streptomycetaceae</taxon>
        <taxon>Streptacidiphilus</taxon>
    </lineage>
</organism>
<accession>A0ABV6VN85</accession>
<gene>
    <name evidence="1" type="ORF">ACEZDE_00030</name>
</gene>
<proteinExistence type="predicted"/>
<evidence type="ECO:0000313" key="2">
    <source>
        <dbReference type="Proteomes" id="UP001592531"/>
    </source>
</evidence>